<evidence type="ECO:0000313" key="4">
    <source>
        <dbReference type="Proteomes" id="UP000835287"/>
    </source>
</evidence>
<evidence type="ECO:0000313" key="2">
    <source>
        <dbReference type="EMBL" id="CAE6718617.1"/>
    </source>
</evidence>
<dbReference type="AlphaFoldDB" id="A0A8D6Y022"/>
<dbReference type="EMBL" id="HG992341">
    <property type="protein sequence ID" value="CAE6718636.1"/>
    <property type="molecule type" value="Genomic_DNA"/>
</dbReference>
<keyword evidence="4" id="KW-1185">Reference proteome</keyword>
<dbReference type="Proteomes" id="UP000835287">
    <property type="component" value="Chromosome"/>
</dbReference>
<dbReference type="EMBL" id="HG992338">
    <property type="protein sequence ID" value="CAE6718196.1"/>
    <property type="molecule type" value="Genomic_DNA"/>
</dbReference>
<dbReference type="Proteomes" id="UP000835243">
    <property type="component" value="Chromosome"/>
</dbReference>
<evidence type="ECO:0000313" key="1">
    <source>
        <dbReference type="EMBL" id="CAE6718183.1"/>
    </source>
</evidence>
<sequence>MDGFTACPGSGEGTAPSTNEALLRPHNALTQNLVVLSCDWRPKLPGNGCIAWRRDCRPSPHSIYAEFTRRLLQVHSDFTQPGKTLRGLAERFRRGRSRCIP</sequence>
<proteinExistence type="predicted"/>
<dbReference type="EMBL" id="HG992341">
    <property type="protein sequence ID" value="CAE6718617.1"/>
    <property type="molecule type" value="Genomic_DNA"/>
</dbReference>
<dbReference type="EMBL" id="HG992338">
    <property type="protein sequence ID" value="CAE6718183.1"/>
    <property type="molecule type" value="Genomic_DNA"/>
</dbReference>
<protein>
    <submittedName>
        <fullName evidence="2">Uncharacterized protein</fullName>
    </submittedName>
</protein>
<organism evidence="2 3">
    <name type="scientific">Xanthomonas arboricola pv. corylina</name>
    <dbReference type="NCBI Taxonomy" id="487821"/>
    <lineage>
        <taxon>Bacteria</taxon>
        <taxon>Pseudomonadati</taxon>
        <taxon>Pseudomonadota</taxon>
        <taxon>Gammaproteobacteria</taxon>
        <taxon>Lysobacterales</taxon>
        <taxon>Lysobacteraceae</taxon>
        <taxon>Xanthomonas</taxon>
    </lineage>
</organism>
<accession>A0A8D6Y022</accession>
<name>A0A8D6Y022_9XANT</name>
<evidence type="ECO:0000313" key="3">
    <source>
        <dbReference type="Proteomes" id="UP000835243"/>
    </source>
</evidence>
<reference evidence="3 4" key="1">
    <citation type="submission" date="2021-02" db="EMBL/GenBank/DDBJ databases">
        <authorList>
            <person name="Pothier F. J."/>
        </authorList>
    </citation>
    <scope>NUCLEOTIDE SEQUENCE [LARGE SCALE GENOMIC DNA]</scope>
    <source>
        <strain evidence="1 4">301</strain>
        <strain evidence="2 3">CFBP 1159</strain>
    </source>
</reference>
<gene>
    <name evidence="2" type="ORF">CFBP1159_08660</name>
    <name evidence="1" type="ORF">XAC301_08520</name>
</gene>